<dbReference type="Gene3D" id="2.120.10.30">
    <property type="entry name" value="TolB, C-terminal domain"/>
    <property type="match status" value="2"/>
</dbReference>
<feature type="region of interest" description="Disordered" evidence="2">
    <location>
        <begin position="89"/>
        <end position="113"/>
    </location>
</feature>
<dbReference type="GeneID" id="20224084"/>
<dbReference type="PANTHER" id="PTHR46388:SF2">
    <property type="entry name" value="NHL REPEAT-CONTAINING PROTEIN 2"/>
    <property type="match status" value="1"/>
</dbReference>
<dbReference type="InterPro" id="IPR011042">
    <property type="entry name" value="6-blade_b-propeller_TolB-like"/>
</dbReference>
<dbReference type="InParanoid" id="F0Y3F6"/>
<protein>
    <recommendedName>
        <fullName evidence="5">SMP-30/Gluconolactonase/LRE-like region domain-containing protein</fullName>
    </recommendedName>
</protein>
<sequence length="434" mass="43196">MAGLEPPPKRARLAPPTSASAEGMPGTVRTMELVARLPGGDGALAGAVAGSPLSLGFASGVAAGCAPPGAATPTVFVVDRGRKRVIKLDESAAVSDGDGDGDAPGDGASPRPVTASEAWRSAEVVLPQMVALAAVGPGAASSRLVVTDSRRCRVVEVCGASGRVLRVLAGCGMSGGRDGRADRATFAGPWGVAAHPATGDVYVSEYFGCKIRVIRRGDVTTLAGSGPRGGRADGVGPAASFAGPRGVCLDAARNCLYVADSGNHCVRRLDLASGAVTTVAGDGTRGYADGDAGGARFDEPTAVALDADGALYVADQENRRVRCLRGRTVSTLAGGGAGDSADGVGAAASFSAPNSLHLCPEIRRLYVGDKQCVRVVTLPDLAAAPDAASRRAANLAAAPRNGDAGDGLPPCPPDADPTACVWCGPRAPAGEGAD</sequence>
<dbReference type="eggNOG" id="KOG2177">
    <property type="taxonomic scope" value="Eukaryota"/>
</dbReference>
<dbReference type="EMBL" id="GL833124">
    <property type="protein sequence ID" value="EGB10257.1"/>
    <property type="molecule type" value="Genomic_DNA"/>
</dbReference>
<dbReference type="OMA" id="ARNCLYV"/>
<evidence type="ECO:0000313" key="3">
    <source>
        <dbReference type="EMBL" id="EGB10257.1"/>
    </source>
</evidence>
<dbReference type="Proteomes" id="UP000002729">
    <property type="component" value="Unassembled WGS sequence"/>
</dbReference>
<dbReference type="RefSeq" id="XP_009035072.1">
    <property type="nucleotide sequence ID" value="XM_009036824.1"/>
</dbReference>
<accession>F0Y3F6</accession>
<dbReference type="InterPro" id="IPR001258">
    <property type="entry name" value="NHL_repeat"/>
</dbReference>
<evidence type="ECO:0000313" key="4">
    <source>
        <dbReference type="Proteomes" id="UP000002729"/>
    </source>
</evidence>
<reference evidence="3 4" key="1">
    <citation type="journal article" date="2011" name="Proc. Natl. Acad. Sci. U.S.A.">
        <title>Niche of harmful alga Aureococcus anophagefferens revealed through ecogenomics.</title>
        <authorList>
            <person name="Gobler C.J."/>
            <person name="Berry D.L."/>
            <person name="Dyhrman S.T."/>
            <person name="Wilhelm S.W."/>
            <person name="Salamov A."/>
            <person name="Lobanov A.V."/>
            <person name="Zhang Y."/>
            <person name="Collier J.L."/>
            <person name="Wurch L.L."/>
            <person name="Kustka A.B."/>
            <person name="Dill B.D."/>
            <person name="Shah M."/>
            <person name="VerBerkmoes N.C."/>
            <person name="Kuo A."/>
            <person name="Terry A."/>
            <person name="Pangilinan J."/>
            <person name="Lindquist E.A."/>
            <person name="Lucas S."/>
            <person name="Paulsen I.T."/>
            <person name="Hattenrath-Lehmann T.K."/>
            <person name="Talmage S.C."/>
            <person name="Walker E.A."/>
            <person name="Koch F."/>
            <person name="Burson A.M."/>
            <person name="Marcoval M.A."/>
            <person name="Tang Y.Z."/>
            <person name="Lecleir G.R."/>
            <person name="Coyne K.J."/>
            <person name="Berg G.M."/>
            <person name="Bertrand E.M."/>
            <person name="Saito M.A."/>
            <person name="Gladyshev V.N."/>
            <person name="Grigoriev I.V."/>
        </authorList>
    </citation>
    <scope>NUCLEOTIDE SEQUENCE [LARGE SCALE GENOMIC DNA]</scope>
    <source>
        <strain evidence="4">CCMP 1984</strain>
    </source>
</reference>
<keyword evidence="4" id="KW-1185">Reference proteome</keyword>
<dbReference type="PANTHER" id="PTHR46388">
    <property type="entry name" value="NHL REPEAT-CONTAINING PROTEIN 2"/>
    <property type="match status" value="1"/>
</dbReference>
<evidence type="ECO:0000256" key="1">
    <source>
        <dbReference type="ARBA" id="ARBA00022737"/>
    </source>
</evidence>
<proteinExistence type="predicted"/>
<organism evidence="4">
    <name type="scientific">Aureococcus anophagefferens</name>
    <name type="common">Harmful bloom alga</name>
    <dbReference type="NCBI Taxonomy" id="44056"/>
    <lineage>
        <taxon>Eukaryota</taxon>
        <taxon>Sar</taxon>
        <taxon>Stramenopiles</taxon>
        <taxon>Ochrophyta</taxon>
        <taxon>Pelagophyceae</taxon>
        <taxon>Pelagomonadales</taxon>
        <taxon>Pelagomonadaceae</taxon>
        <taxon>Aureococcus</taxon>
    </lineage>
</organism>
<dbReference type="KEGG" id="aaf:AURANDRAFT_62887"/>
<dbReference type="Pfam" id="PF01436">
    <property type="entry name" value="NHL"/>
    <property type="match status" value="2"/>
</dbReference>
<evidence type="ECO:0000256" key="2">
    <source>
        <dbReference type="SAM" id="MobiDB-lite"/>
    </source>
</evidence>
<dbReference type="AlphaFoldDB" id="F0Y3F6"/>
<evidence type="ECO:0008006" key="5">
    <source>
        <dbReference type="Google" id="ProtNLM"/>
    </source>
</evidence>
<dbReference type="OrthoDB" id="79326at2759"/>
<dbReference type="SUPFAM" id="SSF63825">
    <property type="entry name" value="YWTD domain"/>
    <property type="match status" value="1"/>
</dbReference>
<gene>
    <name evidence="3" type="ORF">AURANDRAFT_62887</name>
</gene>
<feature type="region of interest" description="Disordered" evidence="2">
    <location>
        <begin position="1"/>
        <end position="26"/>
    </location>
</feature>
<keyword evidence="1" id="KW-0677">Repeat</keyword>
<name>F0Y3F6_AURAN</name>